<dbReference type="InterPro" id="IPR052698">
    <property type="entry name" value="MoCofactor_Util/Proc"/>
</dbReference>
<dbReference type="EMBL" id="AP023366">
    <property type="protein sequence ID" value="BCJ86253.1"/>
    <property type="molecule type" value="Genomic_DNA"/>
</dbReference>
<dbReference type="PANTHER" id="PTHR30388:SF6">
    <property type="entry name" value="XANTHINE DEHYDROGENASE SUBUNIT A-RELATED"/>
    <property type="match status" value="1"/>
</dbReference>
<dbReference type="InterPro" id="IPR027051">
    <property type="entry name" value="XdhC_Rossmann_dom"/>
</dbReference>
<dbReference type="Gene3D" id="3.40.50.720">
    <property type="entry name" value="NAD(P)-binding Rossmann-like Domain"/>
    <property type="match status" value="1"/>
</dbReference>
<dbReference type="Proteomes" id="UP000593802">
    <property type="component" value="Chromosome"/>
</dbReference>
<reference evidence="2 3" key="1">
    <citation type="submission" date="2020-08" db="EMBL/GenBank/DDBJ databases">
        <title>Complete Genome Sequence of Effusibacillus dendaii Strain skT53, Isolated from Farmland soil.</title>
        <authorList>
            <person name="Konishi T."/>
            <person name="Kawasaki H."/>
        </authorList>
    </citation>
    <scope>NUCLEOTIDE SEQUENCE [LARGE SCALE GENOMIC DNA]</scope>
    <source>
        <strain evidence="3">skT53</strain>
    </source>
</reference>
<organism evidence="2 3">
    <name type="scientific">Effusibacillus dendaii</name>
    <dbReference type="NCBI Taxonomy" id="2743772"/>
    <lineage>
        <taxon>Bacteria</taxon>
        <taxon>Bacillati</taxon>
        <taxon>Bacillota</taxon>
        <taxon>Bacilli</taxon>
        <taxon>Bacillales</taxon>
        <taxon>Alicyclobacillaceae</taxon>
        <taxon>Effusibacillus</taxon>
    </lineage>
</organism>
<keyword evidence="3" id="KW-1185">Reference proteome</keyword>
<evidence type="ECO:0000313" key="2">
    <source>
        <dbReference type="EMBL" id="BCJ86253.1"/>
    </source>
</evidence>
<evidence type="ECO:0000313" key="3">
    <source>
        <dbReference type="Proteomes" id="UP000593802"/>
    </source>
</evidence>
<accession>A0A7I8D7W6</accession>
<sequence length="137" mass="15485">MIHAFPDEYGEKLSLLADDYVLFMSHRIHSDAAAFQACYRKPVKYFGFLGPKQRTEKILSELLRIDAASLDQIRHRIYAPIGLNLGSETAEEVALSIVAELLAVKNNRSPKFLRERNGSIHDRIESKRVPVAFVCGI</sequence>
<evidence type="ECO:0000259" key="1">
    <source>
        <dbReference type="Pfam" id="PF13478"/>
    </source>
</evidence>
<gene>
    <name evidence="2" type="ORF">skT53_12380</name>
</gene>
<dbReference type="KEGG" id="eff:skT53_12380"/>
<name>A0A7I8D7W6_9BACL</name>
<dbReference type="PANTHER" id="PTHR30388">
    <property type="entry name" value="ALDEHYDE OXIDOREDUCTASE MOLYBDENUM COFACTOR ASSEMBLY PROTEIN"/>
    <property type="match status" value="1"/>
</dbReference>
<dbReference type="AlphaFoldDB" id="A0A7I8D7W6"/>
<dbReference type="Pfam" id="PF13478">
    <property type="entry name" value="XdhC_C"/>
    <property type="match status" value="1"/>
</dbReference>
<feature type="domain" description="XdhC Rossmann" evidence="1">
    <location>
        <begin position="10"/>
        <end position="101"/>
    </location>
</feature>
<proteinExistence type="predicted"/>
<protein>
    <recommendedName>
        <fullName evidence="1">XdhC Rossmann domain-containing protein</fullName>
    </recommendedName>
</protein>